<dbReference type="RefSeq" id="WP_202749944.1">
    <property type="nucleotide sequence ID" value="NZ_JAESWC010000012.1"/>
</dbReference>
<organism evidence="1 2">
    <name type="scientific">Clostridium rhizosphaerae</name>
    <dbReference type="NCBI Taxonomy" id="2803861"/>
    <lineage>
        <taxon>Bacteria</taxon>
        <taxon>Bacillati</taxon>
        <taxon>Bacillota</taxon>
        <taxon>Clostridia</taxon>
        <taxon>Eubacteriales</taxon>
        <taxon>Clostridiaceae</taxon>
        <taxon>Clostridium</taxon>
    </lineage>
</organism>
<protein>
    <submittedName>
        <fullName evidence="1">Uncharacterized protein</fullName>
    </submittedName>
</protein>
<evidence type="ECO:0000313" key="2">
    <source>
        <dbReference type="Proteomes" id="UP000632377"/>
    </source>
</evidence>
<comment type="caution">
    <text evidence="1">The sequence shown here is derived from an EMBL/GenBank/DDBJ whole genome shotgun (WGS) entry which is preliminary data.</text>
</comment>
<reference evidence="1 2" key="1">
    <citation type="submission" date="2021-01" db="EMBL/GenBank/DDBJ databases">
        <title>Genome public.</title>
        <authorList>
            <person name="Liu C."/>
            <person name="Sun Q."/>
        </authorList>
    </citation>
    <scope>NUCLEOTIDE SEQUENCE [LARGE SCALE GENOMIC DNA]</scope>
    <source>
        <strain evidence="1 2">YIM B02515</strain>
    </source>
</reference>
<gene>
    <name evidence="1" type="ORF">JK636_15805</name>
</gene>
<dbReference type="EMBL" id="JAESWC010000012">
    <property type="protein sequence ID" value="MBL4937192.1"/>
    <property type="molecule type" value="Genomic_DNA"/>
</dbReference>
<keyword evidence="2" id="KW-1185">Reference proteome</keyword>
<dbReference type="Proteomes" id="UP000632377">
    <property type="component" value="Unassembled WGS sequence"/>
</dbReference>
<evidence type="ECO:0000313" key="1">
    <source>
        <dbReference type="EMBL" id="MBL4937192.1"/>
    </source>
</evidence>
<name>A0ABS1TEL9_9CLOT</name>
<sequence length="100" mass="11475">MNIKHEDFQNILDAIKDKLKDNIEFEKIKSIESNFDTKGMMFKRRGSSLSDGTIIVGEDNGFIAIDVSKADNEVISFVLKDINDKTGIENIINWFLDKYK</sequence>
<accession>A0ABS1TEL9</accession>
<proteinExistence type="predicted"/>